<dbReference type="Proteomes" id="UP000054477">
    <property type="component" value="Unassembled WGS sequence"/>
</dbReference>
<dbReference type="HOGENOM" id="CLU_041809_1_0_1"/>
<evidence type="ECO:0000256" key="1">
    <source>
        <dbReference type="SAM" id="MobiDB-lite"/>
    </source>
</evidence>
<dbReference type="AlphaFoldDB" id="A0A0C9WK72"/>
<dbReference type="STRING" id="1095629.A0A0C9WK72"/>
<protein>
    <submittedName>
        <fullName evidence="2">Uncharacterized protein</fullName>
    </submittedName>
</protein>
<accession>A0A0C9WK72</accession>
<dbReference type="EMBL" id="KN838738">
    <property type="protein sequence ID" value="KIJ95939.1"/>
    <property type="molecule type" value="Genomic_DNA"/>
</dbReference>
<organism evidence="2 3">
    <name type="scientific">Laccaria amethystina LaAM-08-1</name>
    <dbReference type="NCBI Taxonomy" id="1095629"/>
    <lineage>
        <taxon>Eukaryota</taxon>
        <taxon>Fungi</taxon>
        <taxon>Dikarya</taxon>
        <taxon>Basidiomycota</taxon>
        <taxon>Agaricomycotina</taxon>
        <taxon>Agaricomycetes</taxon>
        <taxon>Agaricomycetidae</taxon>
        <taxon>Agaricales</taxon>
        <taxon>Agaricineae</taxon>
        <taxon>Hydnangiaceae</taxon>
        <taxon>Laccaria</taxon>
    </lineage>
</organism>
<proteinExistence type="predicted"/>
<keyword evidence="3" id="KW-1185">Reference proteome</keyword>
<evidence type="ECO:0000313" key="3">
    <source>
        <dbReference type="Proteomes" id="UP000054477"/>
    </source>
</evidence>
<dbReference type="OrthoDB" id="66095at2759"/>
<reference evidence="3" key="2">
    <citation type="submission" date="2015-01" db="EMBL/GenBank/DDBJ databases">
        <title>Evolutionary Origins and Diversification of the Mycorrhizal Mutualists.</title>
        <authorList>
            <consortium name="DOE Joint Genome Institute"/>
            <consortium name="Mycorrhizal Genomics Consortium"/>
            <person name="Kohler A."/>
            <person name="Kuo A."/>
            <person name="Nagy L.G."/>
            <person name="Floudas D."/>
            <person name="Copeland A."/>
            <person name="Barry K.W."/>
            <person name="Cichocki N."/>
            <person name="Veneault-Fourrey C."/>
            <person name="LaButti K."/>
            <person name="Lindquist E.A."/>
            <person name="Lipzen A."/>
            <person name="Lundell T."/>
            <person name="Morin E."/>
            <person name="Murat C."/>
            <person name="Riley R."/>
            <person name="Ohm R."/>
            <person name="Sun H."/>
            <person name="Tunlid A."/>
            <person name="Henrissat B."/>
            <person name="Grigoriev I.V."/>
            <person name="Hibbett D.S."/>
            <person name="Martin F."/>
        </authorList>
    </citation>
    <scope>NUCLEOTIDE SEQUENCE [LARGE SCALE GENOMIC DNA]</scope>
    <source>
        <strain evidence="3">LaAM-08-1</strain>
    </source>
</reference>
<feature type="region of interest" description="Disordered" evidence="1">
    <location>
        <begin position="252"/>
        <end position="275"/>
    </location>
</feature>
<evidence type="ECO:0000313" key="2">
    <source>
        <dbReference type="EMBL" id="KIJ95939.1"/>
    </source>
</evidence>
<name>A0A0C9WK72_9AGAR</name>
<sequence length="311" mass="36025">MGSSHSKSKGFEALTTVEEPATVSTVKKSRPRRDHPLEWEVLYLRRCLLFFVPVELVNLIIEHAQYWPRSFLFLEHKPDFTLSVRRDSANNNPHRIYVLCRVVDLEGRDRMRQEFGEKLLGKSKKKWNGLKFSRKEEVSNLAAEKEESKVIRKVKKVVFKIWSHDQGPGVEPNEPHLTGYEASFTWFEAAILRPGEEQRGRRLWDLDYPVLADVVDPLTLPPREAGGWKIWHLQSNVRASTDEALHEIVWTDRDDESQPANSKETGRGAGTGFVRSIDPSRDEIAVVARTRFPGWVNYVRRVEIEMFYTIS</sequence>
<reference evidence="2 3" key="1">
    <citation type="submission" date="2014-04" db="EMBL/GenBank/DDBJ databases">
        <authorList>
            <consortium name="DOE Joint Genome Institute"/>
            <person name="Kuo A."/>
            <person name="Kohler A."/>
            <person name="Nagy L.G."/>
            <person name="Floudas D."/>
            <person name="Copeland A."/>
            <person name="Barry K.W."/>
            <person name="Cichocki N."/>
            <person name="Veneault-Fourrey C."/>
            <person name="LaButti K."/>
            <person name="Lindquist E.A."/>
            <person name="Lipzen A."/>
            <person name="Lundell T."/>
            <person name="Morin E."/>
            <person name="Murat C."/>
            <person name="Sun H."/>
            <person name="Tunlid A."/>
            <person name="Henrissat B."/>
            <person name="Grigoriev I.V."/>
            <person name="Hibbett D.S."/>
            <person name="Martin F."/>
            <person name="Nordberg H.P."/>
            <person name="Cantor M.N."/>
            <person name="Hua S.X."/>
        </authorList>
    </citation>
    <scope>NUCLEOTIDE SEQUENCE [LARGE SCALE GENOMIC DNA]</scope>
    <source>
        <strain evidence="2 3">LaAM-08-1</strain>
    </source>
</reference>
<gene>
    <name evidence="2" type="ORF">K443DRAFT_312872</name>
</gene>